<accession>A0A7J7N3K4</accession>
<proteinExistence type="predicted"/>
<dbReference type="AlphaFoldDB" id="A0A7J7N3K4"/>
<organism evidence="1 2">
    <name type="scientific">Kingdonia uniflora</name>
    <dbReference type="NCBI Taxonomy" id="39325"/>
    <lineage>
        <taxon>Eukaryota</taxon>
        <taxon>Viridiplantae</taxon>
        <taxon>Streptophyta</taxon>
        <taxon>Embryophyta</taxon>
        <taxon>Tracheophyta</taxon>
        <taxon>Spermatophyta</taxon>
        <taxon>Magnoliopsida</taxon>
        <taxon>Ranunculales</taxon>
        <taxon>Circaeasteraceae</taxon>
        <taxon>Kingdonia</taxon>
    </lineage>
</organism>
<reference evidence="1 2" key="1">
    <citation type="journal article" date="2020" name="IScience">
        <title>Genome Sequencing of the Endangered Kingdonia uniflora (Circaeasteraceae, Ranunculales) Reveals Potential Mechanisms of Evolutionary Specialization.</title>
        <authorList>
            <person name="Sun Y."/>
            <person name="Deng T."/>
            <person name="Zhang A."/>
            <person name="Moore M.J."/>
            <person name="Landis J.B."/>
            <person name="Lin N."/>
            <person name="Zhang H."/>
            <person name="Zhang X."/>
            <person name="Huang J."/>
            <person name="Zhang X."/>
            <person name="Sun H."/>
            <person name="Wang H."/>
        </authorList>
    </citation>
    <scope>NUCLEOTIDE SEQUENCE [LARGE SCALE GENOMIC DNA]</scope>
    <source>
        <strain evidence="1">TB1705</strain>
        <tissue evidence="1">Leaf</tissue>
    </source>
</reference>
<evidence type="ECO:0000313" key="2">
    <source>
        <dbReference type="Proteomes" id="UP000541444"/>
    </source>
</evidence>
<evidence type="ECO:0000313" key="1">
    <source>
        <dbReference type="EMBL" id="KAF6161713.1"/>
    </source>
</evidence>
<name>A0A7J7N3K4_9MAGN</name>
<dbReference type="Proteomes" id="UP000541444">
    <property type="component" value="Unassembled WGS sequence"/>
</dbReference>
<comment type="caution">
    <text evidence="1">The sequence shown here is derived from an EMBL/GenBank/DDBJ whole genome shotgun (WGS) entry which is preliminary data.</text>
</comment>
<dbReference type="EMBL" id="JACGCM010001106">
    <property type="protein sequence ID" value="KAF6161713.1"/>
    <property type="molecule type" value="Genomic_DNA"/>
</dbReference>
<gene>
    <name evidence="1" type="ORF">GIB67_017973</name>
</gene>
<sequence>MTKHPIISHCRKYSDLSTVRIHANTIRDRIFINSSGISKHPVTSLQKILLHLPIDRMHASITGDRIFPTNVNRSVTDQQVSRRYKSPP</sequence>
<protein>
    <submittedName>
        <fullName evidence="1">Uncharacterized protein</fullName>
    </submittedName>
</protein>
<keyword evidence="2" id="KW-1185">Reference proteome</keyword>